<evidence type="ECO:0000313" key="2">
    <source>
        <dbReference type="Proteomes" id="UP000824133"/>
    </source>
</evidence>
<comment type="caution">
    <text evidence="1">The sequence shown here is derived from an EMBL/GenBank/DDBJ whole genome shotgun (WGS) entry which is preliminary data.</text>
</comment>
<reference evidence="1" key="2">
    <citation type="submission" date="2021-04" db="EMBL/GenBank/DDBJ databases">
        <authorList>
            <person name="Gilroy R."/>
        </authorList>
    </citation>
    <scope>NUCLEOTIDE SEQUENCE</scope>
    <source>
        <strain evidence="1">ChiHjej10B9-743</strain>
    </source>
</reference>
<name>A0A9D1ZAK9_9ACTN</name>
<organism evidence="1 2">
    <name type="scientific">Candidatus Olsenella excrementavium</name>
    <dbReference type="NCBI Taxonomy" id="2838709"/>
    <lineage>
        <taxon>Bacteria</taxon>
        <taxon>Bacillati</taxon>
        <taxon>Actinomycetota</taxon>
        <taxon>Coriobacteriia</taxon>
        <taxon>Coriobacteriales</taxon>
        <taxon>Atopobiaceae</taxon>
        <taxon>Olsenella</taxon>
    </lineage>
</organism>
<evidence type="ECO:0000313" key="1">
    <source>
        <dbReference type="EMBL" id="HIY79284.1"/>
    </source>
</evidence>
<sequence length="348" mass="38784">MSEKVERELQELFAEAEARGACLRPPEERIRAACARRTGEDGKLVSPAHGLYARRAWWDELGYSAQTLAVMRSLQAAHPDWVFCGPSAALALGCDVSYSQQRPLHVMLESGSVSAPTALVTHHRLALNTDDARERPLEVGGLRVMPLLRTILDSLRWMSFREGMVVADWAMGARGVAWQDFVEYAYHRIGSCRGVKSALSTFVRATGLAESGGESIARAVMIEQGYLLPTQQVEVPDPLHPRRTFRVDFVWVRADGRVIVGECDGLRKLLNPEMARGRTPQQVLLDQRKREGLITAYDVSVLRFTYEEAAGVTELVRKLDLYGVPRLGSPLVPTGPMPLPDWGRLLRR</sequence>
<reference evidence="1" key="1">
    <citation type="journal article" date="2021" name="PeerJ">
        <title>Extensive microbial diversity within the chicken gut microbiome revealed by metagenomics and culture.</title>
        <authorList>
            <person name="Gilroy R."/>
            <person name="Ravi A."/>
            <person name="Getino M."/>
            <person name="Pursley I."/>
            <person name="Horton D.L."/>
            <person name="Alikhan N.F."/>
            <person name="Baker D."/>
            <person name="Gharbi K."/>
            <person name="Hall N."/>
            <person name="Watson M."/>
            <person name="Adriaenssens E.M."/>
            <person name="Foster-Nyarko E."/>
            <person name="Jarju S."/>
            <person name="Secka A."/>
            <person name="Antonio M."/>
            <person name="Oren A."/>
            <person name="Chaudhuri R.R."/>
            <person name="La Ragione R."/>
            <person name="Hildebrand F."/>
            <person name="Pallen M.J."/>
        </authorList>
    </citation>
    <scope>NUCLEOTIDE SEQUENCE</scope>
    <source>
        <strain evidence="1">ChiHjej10B9-743</strain>
    </source>
</reference>
<dbReference type="Proteomes" id="UP000824133">
    <property type="component" value="Unassembled WGS sequence"/>
</dbReference>
<dbReference type="AlphaFoldDB" id="A0A9D1ZAK9"/>
<evidence type="ECO:0008006" key="3">
    <source>
        <dbReference type="Google" id="ProtNLM"/>
    </source>
</evidence>
<dbReference type="EMBL" id="DXCP01000016">
    <property type="protein sequence ID" value="HIY79284.1"/>
    <property type="molecule type" value="Genomic_DNA"/>
</dbReference>
<accession>A0A9D1ZAK9</accession>
<protein>
    <recommendedName>
        <fullName evidence="3">CTP synthase</fullName>
    </recommendedName>
</protein>
<proteinExistence type="predicted"/>
<gene>
    <name evidence="1" type="ORF">IAA42_02475</name>
</gene>